<protein>
    <submittedName>
        <fullName evidence="7">MFS transporter</fullName>
    </submittedName>
</protein>
<gene>
    <name evidence="7" type="ORF">ENKO_16240</name>
</gene>
<keyword evidence="4 5" id="KW-0472">Membrane</keyword>
<proteinExistence type="predicted"/>
<feature type="transmembrane region" description="Helical" evidence="5">
    <location>
        <begin position="373"/>
        <end position="394"/>
    </location>
</feature>
<dbReference type="SUPFAM" id="SSF103473">
    <property type="entry name" value="MFS general substrate transporter"/>
    <property type="match status" value="1"/>
</dbReference>
<evidence type="ECO:0000259" key="6">
    <source>
        <dbReference type="PROSITE" id="PS50850"/>
    </source>
</evidence>
<evidence type="ECO:0000313" key="7">
    <source>
        <dbReference type="EMBL" id="BCU55030.1"/>
    </source>
</evidence>
<feature type="transmembrane region" description="Helical" evidence="5">
    <location>
        <begin position="49"/>
        <end position="73"/>
    </location>
</feature>
<dbReference type="PANTHER" id="PTHR42910">
    <property type="entry name" value="TRANSPORTER SCO4007-RELATED"/>
    <property type="match status" value="1"/>
</dbReference>
<evidence type="ECO:0000313" key="8">
    <source>
        <dbReference type="Proteomes" id="UP000682928"/>
    </source>
</evidence>
<feature type="transmembrane region" description="Helical" evidence="5">
    <location>
        <begin position="309"/>
        <end position="327"/>
    </location>
</feature>
<evidence type="ECO:0000256" key="4">
    <source>
        <dbReference type="ARBA" id="ARBA00023136"/>
    </source>
</evidence>
<dbReference type="GO" id="GO:0022857">
    <property type="term" value="F:transmembrane transporter activity"/>
    <property type="evidence" value="ECO:0007669"/>
    <property type="project" value="InterPro"/>
</dbReference>
<feature type="transmembrane region" description="Helical" evidence="5">
    <location>
        <begin position="196"/>
        <end position="216"/>
    </location>
</feature>
<accession>A0AA86IRI0</accession>
<dbReference type="AlphaFoldDB" id="A0AA86IRI0"/>
<dbReference type="Proteomes" id="UP000682928">
    <property type="component" value="Chromosome"/>
</dbReference>
<feature type="transmembrane region" description="Helical" evidence="5">
    <location>
        <begin position="285"/>
        <end position="303"/>
    </location>
</feature>
<feature type="transmembrane region" description="Helical" evidence="5">
    <location>
        <begin position="173"/>
        <end position="190"/>
    </location>
</feature>
<evidence type="ECO:0000256" key="2">
    <source>
        <dbReference type="ARBA" id="ARBA00022692"/>
    </source>
</evidence>
<keyword evidence="1" id="KW-1003">Cell membrane</keyword>
<evidence type="ECO:0000256" key="5">
    <source>
        <dbReference type="SAM" id="Phobius"/>
    </source>
</evidence>
<dbReference type="InterPro" id="IPR036259">
    <property type="entry name" value="MFS_trans_sf"/>
</dbReference>
<sequence length="401" mass="41905">MSENACTAPPSAVPLSRSLVWLFAIASGLSVANVYYAQPLLDALARDFSISHAAVGGVITATQIGCALALLFLVPLGDLLERRRLMAIQLLALLIAQMVVGLARSAPVLLAGMLAVGMLGTAMTQGLIAYAASAAAPGEQGRVVGAAQGGVFIGLLLARVFSGAVSDLAGWRGVYFSAALLMLLIALPLWRRLPVLLPATHGLGYLPLLASMLTLLREEKVLRVRGMLALLMFAAFNIFWSALVLPLSAPPFNFSHTAIGAFGLVGVVGALAASRAGKWADQGHARRTSAMALVVLVLAWWPLSMMESSLLALVFGIVLLDLGGQALHVTSQSLIFRLRPEAHSRLVGLYMLFYAVGSGLGAISTTLTWAAAGWAGVCLLGAAVSLLALGFWWITDRAAAA</sequence>
<feature type="transmembrane region" description="Helical" evidence="5">
    <location>
        <begin position="85"/>
        <end position="103"/>
    </location>
</feature>
<dbReference type="EMBL" id="AP024590">
    <property type="protein sequence ID" value="BCU55030.1"/>
    <property type="molecule type" value="Genomic_DNA"/>
</dbReference>
<dbReference type="InterPro" id="IPR020846">
    <property type="entry name" value="MFS_dom"/>
</dbReference>
<keyword evidence="3 5" id="KW-1133">Transmembrane helix</keyword>
<feature type="transmembrane region" description="Helical" evidence="5">
    <location>
        <begin position="19"/>
        <end position="37"/>
    </location>
</feature>
<feature type="transmembrane region" description="Helical" evidence="5">
    <location>
        <begin position="228"/>
        <end position="248"/>
    </location>
</feature>
<evidence type="ECO:0000256" key="1">
    <source>
        <dbReference type="ARBA" id="ARBA00022475"/>
    </source>
</evidence>
<keyword evidence="2 5" id="KW-0812">Transmembrane</keyword>
<feature type="transmembrane region" description="Helical" evidence="5">
    <location>
        <begin position="110"/>
        <end position="131"/>
    </location>
</feature>
<dbReference type="CDD" id="cd17324">
    <property type="entry name" value="MFS_NepI_like"/>
    <property type="match status" value="1"/>
</dbReference>
<dbReference type="PANTHER" id="PTHR42910:SF1">
    <property type="entry name" value="MAJOR FACILITATOR SUPERFAMILY (MFS) PROFILE DOMAIN-CONTAINING PROTEIN"/>
    <property type="match status" value="1"/>
</dbReference>
<dbReference type="Pfam" id="PF07690">
    <property type="entry name" value="MFS_1"/>
    <property type="match status" value="1"/>
</dbReference>
<name>A0AA86IRI0_9ENTR</name>
<feature type="transmembrane region" description="Helical" evidence="5">
    <location>
        <begin position="347"/>
        <end position="367"/>
    </location>
</feature>
<organism evidence="7 8">
    <name type="scientific">Enterobacter kobei</name>
    <dbReference type="NCBI Taxonomy" id="208224"/>
    <lineage>
        <taxon>Bacteria</taxon>
        <taxon>Pseudomonadati</taxon>
        <taxon>Pseudomonadota</taxon>
        <taxon>Gammaproteobacteria</taxon>
        <taxon>Enterobacterales</taxon>
        <taxon>Enterobacteriaceae</taxon>
        <taxon>Enterobacter</taxon>
        <taxon>Enterobacter cloacae complex</taxon>
    </lineage>
</organism>
<evidence type="ECO:0000256" key="3">
    <source>
        <dbReference type="ARBA" id="ARBA00022989"/>
    </source>
</evidence>
<dbReference type="RefSeq" id="WP_088219028.1">
    <property type="nucleotide sequence ID" value="NZ_AP024590.1"/>
</dbReference>
<dbReference type="Gene3D" id="1.20.1250.20">
    <property type="entry name" value="MFS general substrate transporter like domains"/>
    <property type="match status" value="1"/>
</dbReference>
<dbReference type="InterPro" id="IPR011701">
    <property type="entry name" value="MFS"/>
</dbReference>
<feature type="transmembrane region" description="Helical" evidence="5">
    <location>
        <begin position="254"/>
        <end position="273"/>
    </location>
</feature>
<feature type="transmembrane region" description="Helical" evidence="5">
    <location>
        <begin position="143"/>
        <end position="161"/>
    </location>
</feature>
<dbReference type="PROSITE" id="PS50850">
    <property type="entry name" value="MFS"/>
    <property type="match status" value="1"/>
</dbReference>
<feature type="domain" description="Major facilitator superfamily (MFS) profile" evidence="6">
    <location>
        <begin position="16"/>
        <end position="400"/>
    </location>
</feature>
<reference evidence="7" key="1">
    <citation type="submission" date="2021-04" db="EMBL/GenBank/DDBJ databases">
        <title>Difference and commonality of drug resistance evolution in various bacteria. and drug sensitivity profiles.</title>
        <authorList>
            <person name="Maeda T."/>
            <person name="Shibai A."/>
            <person name="Kawada K."/>
            <person name="Kotani H."/>
            <person name="Tarusawa Y."/>
            <person name="Tanabe K."/>
            <person name="Furusawa C."/>
        </authorList>
    </citation>
    <scope>NUCLEOTIDE SEQUENCE</scope>
    <source>
        <strain evidence="7">JCM 8580</strain>
    </source>
</reference>